<comment type="pathway">
    <text evidence="2">Purine metabolism; guanine degradation; xanthine from guanine: step 1/1.</text>
</comment>
<dbReference type="InterPro" id="IPR051607">
    <property type="entry name" value="Metallo-dep_hydrolases"/>
</dbReference>
<dbReference type="Gene3D" id="2.30.40.10">
    <property type="entry name" value="Urease, subunit C, domain 1"/>
    <property type="match status" value="1"/>
</dbReference>
<evidence type="ECO:0000256" key="10">
    <source>
        <dbReference type="ARBA" id="ARBA00069860"/>
    </source>
</evidence>
<dbReference type="AlphaFoldDB" id="A0AAV5QPK0"/>
<gene>
    <name evidence="13" type="ORF">DASC09_039660</name>
</gene>
<dbReference type="RefSeq" id="XP_064853637.1">
    <property type="nucleotide sequence ID" value="XM_064997565.1"/>
</dbReference>
<evidence type="ECO:0000256" key="11">
    <source>
        <dbReference type="ARBA" id="ARBA00083147"/>
    </source>
</evidence>
<evidence type="ECO:0000313" key="14">
    <source>
        <dbReference type="Proteomes" id="UP001360560"/>
    </source>
</evidence>
<dbReference type="GO" id="GO:0005829">
    <property type="term" value="C:cytosol"/>
    <property type="evidence" value="ECO:0007669"/>
    <property type="project" value="TreeGrafter"/>
</dbReference>
<evidence type="ECO:0000256" key="9">
    <source>
        <dbReference type="ARBA" id="ARBA00056079"/>
    </source>
</evidence>
<proteinExistence type="inferred from homology"/>
<dbReference type="EMBL" id="BTFZ01000011">
    <property type="protein sequence ID" value="GMM36641.1"/>
    <property type="molecule type" value="Genomic_DNA"/>
</dbReference>
<sequence>MARIIPSVTEALHPSNINSKALVKLVTTVYYGTIVHTPALNQLQVFPNCAVVVGSSGSIINLIPNCSSISDVFTKYNPELDQKSTKIVDISGNPYQFFFPGFVDTHIHAPQFPNAGIFGNSTLLDWLDTYTFPLEASFENLHKANKIYSRVVHQTLQNGTTTASYFATIHPEATKLLSNICFKNGQRALIGRVCMDDNSPDFYSESHEDMKTNTVDVCNHIKQLGATTDQECDAIILPTLTPRFAPSCTAKTLAWLGDFREEKKLHVQSHVSENIDEIKLVSSLFPDASCYTGVYEDYNLLGAKTVLAHGVHLTPLEISILHKNQSGISHCPISNSSLTSGETRVRQLLNSGIKVSLGTDMSGGFSPSILSSARQAHLVSRHLAMKTKKEEDKLSVNDVLYLATKGGAQCLDMESTIGDFGKGKKWECQLVDLKSTGSQIDIFDWQLPDYLIQRGGYHLKIAGRELLNSDDYFQDFHGVGLSKFDNNEEHKWINDDGTFIDADQSKFEDLIAKWLFNGDDRNTTKVYVNGRCVIDKTE</sequence>
<dbReference type="InterPro" id="IPR011059">
    <property type="entry name" value="Metal-dep_hydrolase_composite"/>
</dbReference>
<organism evidence="13 14">
    <name type="scientific">Saccharomycopsis crataegensis</name>
    <dbReference type="NCBI Taxonomy" id="43959"/>
    <lineage>
        <taxon>Eukaryota</taxon>
        <taxon>Fungi</taxon>
        <taxon>Dikarya</taxon>
        <taxon>Ascomycota</taxon>
        <taxon>Saccharomycotina</taxon>
        <taxon>Saccharomycetes</taxon>
        <taxon>Saccharomycopsidaceae</taxon>
        <taxon>Saccharomycopsis</taxon>
    </lineage>
</organism>
<reference evidence="13 14" key="1">
    <citation type="journal article" date="2023" name="Elife">
        <title>Identification of key yeast species and microbe-microbe interactions impacting larval growth of Drosophila in the wild.</title>
        <authorList>
            <person name="Mure A."/>
            <person name="Sugiura Y."/>
            <person name="Maeda R."/>
            <person name="Honda K."/>
            <person name="Sakurai N."/>
            <person name="Takahashi Y."/>
            <person name="Watada M."/>
            <person name="Katoh T."/>
            <person name="Gotoh A."/>
            <person name="Gotoh Y."/>
            <person name="Taniguchi I."/>
            <person name="Nakamura K."/>
            <person name="Hayashi T."/>
            <person name="Katayama T."/>
            <person name="Uemura T."/>
            <person name="Hattori Y."/>
        </authorList>
    </citation>
    <scope>NUCLEOTIDE SEQUENCE [LARGE SCALE GENOMIC DNA]</scope>
    <source>
        <strain evidence="13 14">SC-9</strain>
    </source>
</reference>
<dbReference type="PANTHER" id="PTHR11271">
    <property type="entry name" value="GUANINE DEAMINASE"/>
    <property type="match status" value="1"/>
</dbReference>
<dbReference type="EC" id="3.5.4.3" evidence="4"/>
<keyword evidence="6" id="KW-0378">Hydrolase</keyword>
<evidence type="ECO:0000256" key="3">
    <source>
        <dbReference type="ARBA" id="ARBA00006745"/>
    </source>
</evidence>
<dbReference type="Pfam" id="PF01979">
    <property type="entry name" value="Amidohydro_1"/>
    <property type="match status" value="1"/>
</dbReference>
<dbReference type="Gene3D" id="3.20.20.140">
    <property type="entry name" value="Metal-dependent hydrolases"/>
    <property type="match status" value="1"/>
</dbReference>
<dbReference type="SUPFAM" id="SSF51338">
    <property type="entry name" value="Composite domain of metallo-dependent hydrolases"/>
    <property type="match status" value="1"/>
</dbReference>
<evidence type="ECO:0000256" key="6">
    <source>
        <dbReference type="ARBA" id="ARBA00022801"/>
    </source>
</evidence>
<evidence type="ECO:0000313" key="13">
    <source>
        <dbReference type="EMBL" id="GMM36641.1"/>
    </source>
</evidence>
<evidence type="ECO:0000256" key="5">
    <source>
        <dbReference type="ARBA" id="ARBA00022723"/>
    </source>
</evidence>
<evidence type="ECO:0000256" key="2">
    <source>
        <dbReference type="ARBA" id="ARBA00004984"/>
    </source>
</evidence>
<comment type="function">
    <text evidence="9">Catalyzes the hydrolytic deamination of guanine, producing xanthine and ammonia.</text>
</comment>
<dbReference type="SUPFAM" id="SSF51556">
    <property type="entry name" value="Metallo-dependent hydrolases"/>
    <property type="match status" value="1"/>
</dbReference>
<dbReference type="GO" id="GO:0008892">
    <property type="term" value="F:guanine deaminase activity"/>
    <property type="evidence" value="ECO:0007669"/>
    <property type="project" value="UniProtKB-EC"/>
</dbReference>
<evidence type="ECO:0000256" key="8">
    <source>
        <dbReference type="ARBA" id="ARBA00051148"/>
    </source>
</evidence>
<dbReference type="InterPro" id="IPR032466">
    <property type="entry name" value="Metal_Hydrolase"/>
</dbReference>
<comment type="caution">
    <text evidence="13">The sequence shown here is derived from an EMBL/GenBank/DDBJ whole genome shotgun (WGS) entry which is preliminary data.</text>
</comment>
<evidence type="ECO:0000256" key="4">
    <source>
        <dbReference type="ARBA" id="ARBA00012781"/>
    </source>
</evidence>
<keyword evidence="7" id="KW-0862">Zinc</keyword>
<name>A0AAV5QPK0_9ASCO</name>
<feature type="domain" description="Amidohydrolase-related" evidence="12">
    <location>
        <begin position="99"/>
        <end position="531"/>
    </location>
</feature>
<keyword evidence="5" id="KW-0479">Metal-binding</keyword>
<dbReference type="PANTHER" id="PTHR11271:SF6">
    <property type="entry name" value="GUANINE DEAMINASE"/>
    <property type="match status" value="1"/>
</dbReference>
<keyword evidence="14" id="KW-1185">Reference proteome</keyword>
<evidence type="ECO:0000259" key="12">
    <source>
        <dbReference type="Pfam" id="PF01979"/>
    </source>
</evidence>
<comment type="cofactor">
    <cofactor evidence="1">
        <name>Zn(2+)</name>
        <dbReference type="ChEBI" id="CHEBI:29105"/>
    </cofactor>
</comment>
<dbReference type="GO" id="GO:0046098">
    <property type="term" value="P:guanine metabolic process"/>
    <property type="evidence" value="ECO:0007669"/>
    <property type="project" value="TreeGrafter"/>
</dbReference>
<protein>
    <recommendedName>
        <fullName evidence="10">Probable guanine deaminase</fullName>
        <ecNumber evidence="4">3.5.4.3</ecNumber>
    </recommendedName>
    <alternativeName>
        <fullName evidence="11">Guanine aminohydrolase</fullName>
    </alternativeName>
</protein>
<dbReference type="GeneID" id="90074616"/>
<dbReference type="Proteomes" id="UP001360560">
    <property type="component" value="Unassembled WGS sequence"/>
</dbReference>
<accession>A0AAV5QPK0</accession>
<dbReference type="FunFam" id="3.20.20.140:FF:000022">
    <property type="entry name" value="Guanine deaminase"/>
    <property type="match status" value="1"/>
</dbReference>
<dbReference type="InterPro" id="IPR006680">
    <property type="entry name" value="Amidohydro-rel"/>
</dbReference>
<comment type="similarity">
    <text evidence="3">Belongs to the metallo-dependent hydrolases superfamily. ATZ/TRZ family.</text>
</comment>
<comment type="catalytic activity">
    <reaction evidence="8">
        <text>guanine + H2O + H(+) = xanthine + NH4(+)</text>
        <dbReference type="Rhea" id="RHEA:14665"/>
        <dbReference type="ChEBI" id="CHEBI:15377"/>
        <dbReference type="ChEBI" id="CHEBI:15378"/>
        <dbReference type="ChEBI" id="CHEBI:16235"/>
        <dbReference type="ChEBI" id="CHEBI:17712"/>
        <dbReference type="ChEBI" id="CHEBI:28938"/>
        <dbReference type="EC" id="3.5.4.3"/>
    </reaction>
</comment>
<evidence type="ECO:0000256" key="1">
    <source>
        <dbReference type="ARBA" id="ARBA00001947"/>
    </source>
</evidence>
<dbReference type="GO" id="GO:0008270">
    <property type="term" value="F:zinc ion binding"/>
    <property type="evidence" value="ECO:0007669"/>
    <property type="project" value="TreeGrafter"/>
</dbReference>
<evidence type="ECO:0000256" key="7">
    <source>
        <dbReference type="ARBA" id="ARBA00022833"/>
    </source>
</evidence>